<name>A0ABT8DCB7_9RHOB</name>
<dbReference type="RefSeq" id="WP_377684217.1">
    <property type="nucleotide sequence ID" value="NZ_JBHMDZ010000003.1"/>
</dbReference>
<dbReference type="InterPro" id="IPR000524">
    <property type="entry name" value="Tscrpt_reg_HTH_GntR"/>
</dbReference>
<gene>
    <name evidence="5" type="ORF">QWZ10_20190</name>
</gene>
<comment type="caution">
    <text evidence="5">The sequence shown here is derived from an EMBL/GenBank/DDBJ whole genome shotgun (WGS) entry which is preliminary data.</text>
</comment>
<dbReference type="PANTHER" id="PTHR43537">
    <property type="entry name" value="TRANSCRIPTIONAL REGULATOR, GNTR FAMILY"/>
    <property type="match status" value="1"/>
</dbReference>
<feature type="domain" description="HTH gntR-type" evidence="4">
    <location>
        <begin position="7"/>
        <end position="74"/>
    </location>
</feature>
<dbReference type="PROSITE" id="PS50949">
    <property type="entry name" value="HTH_GNTR"/>
    <property type="match status" value="1"/>
</dbReference>
<dbReference type="PANTHER" id="PTHR43537:SF20">
    <property type="entry name" value="HTH-TYPE TRANSCRIPTIONAL REPRESSOR GLAR"/>
    <property type="match status" value="1"/>
</dbReference>
<dbReference type="EMBL" id="JAUFRC010000001">
    <property type="protein sequence ID" value="MDN3713487.1"/>
    <property type="molecule type" value="Genomic_DNA"/>
</dbReference>
<sequence>MPKPQSGSLTAEAYHRIQAEIMACRLLPGQKLIIADLCAGFGFSLGAVREALSRLTAEGLVAAEPRKGFRVAAIAEAELEDITAVRATIEGLCLADAMAHGDLKWEAAIVATLFELNRLPLHDPADPDSLDPTWAETHKRFHEALVASCTSPWLLKLRGTLYQQSERYRRISVPLDLEKNRDLCGEHQALADAVIARDNPRALALMREHLAHTTRIIIASGVVKRHEGEAA</sequence>
<protein>
    <submittedName>
        <fullName evidence="5">FCD domain-containing protein</fullName>
    </submittedName>
</protein>
<dbReference type="Pfam" id="PF00392">
    <property type="entry name" value="GntR"/>
    <property type="match status" value="1"/>
</dbReference>
<evidence type="ECO:0000256" key="3">
    <source>
        <dbReference type="ARBA" id="ARBA00023163"/>
    </source>
</evidence>
<keyword evidence="3" id="KW-0804">Transcription</keyword>
<dbReference type="SUPFAM" id="SSF46785">
    <property type="entry name" value="Winged helix' DNA-binding domain"/>
    <property type="match status" value="1"/>
</dbReference>
<reference evidence="6" key="1">
    <citation type="journal article" date="2019" name="Int. J. Syst. Evol. Microbiol.">
        <title>The Global Catalogue of Microorganisms (GCM) 10K type strain sequencing project: providing services to taxonomists for standard genome sequencing and annotation.</title>
        <authorList>
            <consortium name="The Broad Institute Genomics Platform"/>
            <consortium name="The Broad Institute Genome Sequencing Center for Infectious Disease"/>
            <person name="Wu L."/>
            <person name="Ma J."/>
        </authorList>
    </citation>
    <scope>NUCLEOTIDE SEQUENCE [LARGE SCALE GENOMIC DNA]</scope>
    <source>
        <strain evidence="6">CECT 8482</strain>
    </source>
</reference>
<dbReference type="SMART" id="SM00345">
    <property type="entry name" value="HTH_GNTR"/>
    <property type="match status" value="1"/>
</dbReference>
<evidence type="ECO:0000256" key="2">
    <source>
        <dbReference type="ARBA" id="ARBA00023125"/>
    </source>
</evidence>
<dbReference type="SMART" id="SM00895">
    <property type="entry name" value="FCD"/>
    <property type="match status" value="1"/>
</dbReference>
<accession>A0ABT8DCB7</accession>
<keyword evidence="6" id="KW-1185">Reference proteome</keyword>
<organism evidence="5 6">
    <name type="scientific">Paracoccus cavernae</name>
    <dbReference type="NCBI Taxonomy" id="1571207"/>
    <lineage>
        <taxon>Bacteria</taxon>
        <taxon>Pseudomonadati</taxon>
        <taxon>Pseudomonadota</taxon>
        <taxon>Alphaproteobacteria</taxon>
        <taxon>Rhodobacterales</taxon>
        <taxon>Paracoccaceae</taxon>
        <taxon>Paracoccus</taxon>
    </lineage>
</organism>
<dbReference type="Gene3D" id="1.10.10.10">
    <property type="entry name" value="Winged helix-like DNA-binding domain superfamily/Winged helix DNA-binding domain"/>
    <property type="match status" value="1"/>
</dbReference>
<dbReference type="InterPro" id="IPR011711">
    <property type="entry name" value="GntR_C"/>
</dbReference>
<evidence type="ECO:0000259" key="4">
    <source>
        <dbReference type="PROSITE" id="PS50949"/>
    </source>
</evidence>
<dbReference type="InterPro" id="IPR036388">
    <property type="entry name" value="WH-like_DNA-bd_sf"/>
</dbReference>
<dbReference type="Proteomes" id="UP001243846">
    <property type="component" value="Unassembled WGS sequence"/>
</dbReference>
<dbReference type="CDD" id="cd07377">
    <property type="entry name" value="WHTH_GntR"/>
    <property type="match status" value="1"/>
</dbReference>
<evidence type="ECO:0000313" key="5">
    <source>
        <dbReference type="EMBL" id="MDN3713487.1"/>
    </source>
</evidence>
<keyword evidence="1" id="KW-0805">Transcription regulation</keyword>
<dbReference type="InterPro" id="IPR008920">
    <property type="entry name" value="TF_FadR/GntR_C"/>
</dbReference>
<proteinExistence type="predicted"/>
<dbReference type="Gene3D" id="1.20.120.530">
    <property type="entry name" value="GntR ligand-binding domain-like"/>
    <property type="match status" value="1"/>
</dbReference>
<evidence type="ECO:0000256" key="1">
    <source>
        <dbReference type="ARBA" id="ARBA00023015"/>
    </source>
</evidence>
<dbReference type="InterPro" id="IPR036390">
    <property type="entry name" value="WH_DNA-bd_sf"/>
</dbReference>
<keyword evidence="2" id="KW-0238">DNA-binding</keyword>
<dbReference type="SUPFAM" id="SSF48008">
    <property type="entry name" value="GntR ligand-binding domain-like"/>
    <property type="match status" value="1"/>
</dbReference>
<dbReference type="Pfam" id="PF07729">
    <property type="entry name" value="FCD"/>
    <property type="match status" value="1"/>
</dbReference>
<evidence type="ECO:0000313" key="6">
    <source>
        <dbReference type="Proteomes" id="UP001243846"/>
    </source>
</evidence>